<name>A0A133UDP4_9EURY</name>
<accession>A0A133UDP4</accession>
<evidence type="ECO:0000256" key="1">
    <source>
        <dbReference type="SAM" id="MobiDB-lite"/>
    </source>
</evidence>
<evidence type="ECO:0000313" key="3">
    <source>
        <dbReference type="Proteomes" id="UP000070284"/>
    </source>
</evidence>
<feature type="region of interest" description="Disordered" evidence="1">
    <location>
        <begin position="54"/>
        <end position="97"/>
    </location>
</feature>
<dbReference type="AlphaFoldDB" id="A0A133UDP4"/>
<reference evidence="2 3" key="1">
    <citation type="journal article" date="2016" name="Sci. Rep.">
        <title>Metabolic traits of an uncultured archaeal lineage -MSBL1- from brine pools of the Red Sea.</title>
        <authorList>
            <person name="Mwirichia R."/>
            <person name="Alam I."/>
            <person name="Rashid M."/>
            <person name="Vinu M."/>
            <person name="Ba-Alawi W."/>
            <person name="Anthony Kamau A."/>
            <person name="Kamanda Ngugi D."/>
            <person name="Goker M."/>
            <person name="Klenk H.P."/>
            <person name="Bajic V."/>
            <person name="Stingl U."/>
        </authorList>
    </citation>
    <scope>NUCLEOTIDE SEQUENCE [LARGE SCALE GENOMIC DNA]</scope>
    <source>
        <strain evidence="2">SCGC-AAA259E19</strain>
    </source>
</reference>
<keyword evidence="3" id="KW-1185">Reference proteome</keyword>
<gene>
    <name evidence="2" type="ORF">AKJ65_07700</name>
</gene>
<protein>
    <submittedName>
        <fullName evidence="2">Uncharacterized protein</fullName>
    </submittedName>
</protein>
<comment type="caution">
    <text evidence="2">The sequence shown here is derived from an EMBL/GenBank/DDBJ whole genome shotgun (WGS) entry which is preliminary data.</text>
</comment>
<proteinExistence type="predicted"/>
<dbReference type="EMBL" id="LHXO01000167">
    <property type="protein sequence ID" value="KXA92329.1"/>
    <property type="molecule type" value="Genomic_DNA"/>
</dbReference>
<organism evidence="2 3">
    <name type="scientific">candidate division MSBL1 archaeon SCGC-AAA259E19</name>
    <dbReference type="NCBI Taxonomy" id="1698264"/>
    <lineage>
        <taxon>Archaea</taxon>
        <taxon>Methanobacteriati</taxon>
        <taxon>Methanobacteriota</taxon>
        <taxon>candidate division MSBL1</taxon>
    </lineage>
</organism>
<dbReference type="Proteomes" id="UP000070284">
    <property type="component" value="Unassembled WGS sequence"/>
</dbReference>
<feature type="compositionally biased region" description="Basic and acidic residues" evidence="1">
    <location>
        <begin position="88"/>
        <end position="97"/>
    </location>
</feature>
<sequence length="97" mass="10899">MPTYFISPTTAETAWLDLTLPARGPTYKQNKKKNGKKNGILFTPTETRIAVPIPRARNGPARRPQVHRGSGTAWKNPAPKRYPPHRTTRGEKLREGP</sequence>
<evidence type="ECO:0000313" key="2">
    <source>
        <dbReference type="EMBL" id="KXA92329.1"/>
    </source>
</evidence>